<evidence type="ECO:0000313" key="5">
    <source>
        <dbReference type="Proteomes" id="UP001204562"/>
    </source>
</evidence>
<dbReference type="RefSeq" id="WP_256303741.1">
    <property type="nucleotide sequence ID" value="NZ_JANFYS010000012.1"/>
</dbReference>
<evidence type="ECO:0000256" key="1">
    <source>
        <dbReference type="ARBA" id="ARBA00007362"/>
    </source>
</evidence>
<organism evidence="4 5">
    <name type="scientific">Intestinimonas massiliensis</name>
    <name type="common">ex Afouda et al. 2020</name>
    <dbReference type="NCBI Taxonomy" id="1673721"/>
    <lineage>
        <taxon>Bacteria</taxon>
        <taxon>Bacillati</taxon>
        <taxon>Bacillota</taxon>
        <taxon>Clostridia</taxon>
        <taxon>Eubacteriales</taxon>
        <taxon>Intestinimonas</taxon>
    </lineage>
</organism>
<dbReference type="PANTHER" id="PTHR22911:SF137">
    <property type="entry name" value="SOLUTE CARRIER FAMILY 35 MEMBER G2-RELATED"/>
    <property type="match status" value="1"/>
</dbReference>
<dbReference type="PANTHER" id="PTHR22911">
    <property type="entry name" value="ACYL-MALONYL CONDENSING ENZYME-RELATED"/>
    <property type="match status" value="1"/>
</dbReference>
<keyword evidence="2" id="KW-1133">Transmembrane helix</keyword>
<keyword evidence="2" id="KW-0472">Membrane</keyword>
<dbReference type="InterPro" id="IPR037185">
    <property type="entry name" value="EmrE-like"/>
</dbReference>
<name>A0AAW5JN33_9FIRM</name>
<feature type="transmembrane region" description="Helical" evidence="2">
    <location>
        <begin position="148"/>
        <end position="168"/>
    </location>
</feature>
<feature type="domain" description="EamA" evidence="3">
    <location>
        <begin position="151"/>
        <end position="285"/>
    </location>
</feature>
<feature type="transmembrane region" description="Helical" evidence="2">
    <location>
        <begin position="238"/>
        <end position="262"/>
    </location>
</feature>
<keyword evidence="2" id="KW-0812">Transmembrane</keyword>
<feature type="transmembrane region" description="Helical" evidence="2">
    <location>
        <begin position="64"/>
        <end position="85"/>
    </location>
</feature>
<dbReference type="Proteomes" id="UP001204562">
    <property type="component" value="Unassembled WGS sequence"/>
</dbReference>
<feature type="transmembrane region" description="Helical" evidence="2">
    <location>
        <begin position="117"/>
        <end position="136"/>
    </location>
</feature>
<feature type="transmembrane region" description="Helical" evidence="2">
    <location>
        <begin position="180"/>
        <end position="202"/>
    </location>
</feature>
<feature type="transmembrane region" description="Helical" evidence="2">
    <location>
        <begin position="214"/>
        <end position="232"/>
    </location>
</feature>
<feature type="transmembrane region" description="Helical" evidence="2">
    <location>
        <begin position="269"/>
        <end position="286"/>
    </location>
</feature>
<feature type="transmembrane region" description="Helical" evidence="2">
    <location>
        <begin position="30"/>
        <end position="52"/>
    </location>
</feature>
<dbReference type="Pfam" id="PF00892">
    <property type="entry name" value="EamA"/>
    <property type="match status" value="2"/>
</dbReference>
<evidence type="ECO:0000259" key="3">
    <source>
        <dbReference type="Pfam" id="PF00892"/>
    </source>
</evidence>
<dbReference type="EMBL" id="JANFYS010000012">
    <property type="protein sequence ID" value="MCQ4770242.1"/>
    <property type="molecule type" value="Genomic_DNA"/>
</dbReference>
<accession>A0AAW5JN33</accession>
<dbReference type="AlphaFoldDB" id="A0AAW5JN33"/>
<protein>
    <submittedName>
        <fullName evidence="4">EamA family transporter</fullName>
    </submittedName>
</protein>
<evidence type="ECO:0000256" key="2">
    <source>
        <dbReference type="SAM" id="Phobius"/>
    </source>
</evidence>
<sequence length="288" mass="30609">MWVLYAFGSALFAGITAVLAKIGIKGVNSHLATALRTVVVAVFAWLMVLIVGSGGTIGDIRAGSWLFLVLSGLATGASWICYFRALQLGSVNQVAPIDKSSTVLTMLLAFLLLRERISLNMLLGMLLILGGTLLMLQRQESAKAEPEGKGWLVWAVLSAVFASLTAILGKVGIQGVESNLGTAIRTLVVLAMAWGIVFAQGLQRQIPAIDARSWIFLALSGLATGLSWMLYYRALQDGLASVVVPIDKLSILVTVAFSALLLKERLSRRAGVGLALLTAGTLLLLVKF</sequence>
<gene>
    <name evidence="4" type="ORF">NE579_07155</name>
</gene>
<dbReference type="Gene3D" id="1.10.3730.20">
    <property type="match status" value="2"/>
</dbReference>
<proteinExistence type="inferred from homology"/>
<dbReference type="GO" id="GO:0016020">
    <property type="term" value="C:membrane"/>
    <property type="evidence" value="ECO:0007669"/>
    <property type="project" value="InterPro"/>
</dbReference>
<evidence type="ECO:0000313" key="4">
    <source>
        <dbReference type="EMBL" id="MCQ4770242.1"/>
    </source>
</evidence>
<comment type="caution">
    <text evidence="4">The sequence shown here is derived from an EMBL/GenBank/DDBJ whole genome shotgun (WGS) entry which is preliminary data.</text>
</comment>
<dbReference type="SUPFAM" id="SSF103481">
    <property type="entry name" value="Multidrug resistance efflux transporter EmrE"/>
    <property type="match status" value="2"/>
</dbReference>
<dbReference type="InterPro" id="IPR000620">
    <property type="entry name" value="EamA_dom"/>
</dbReference>
<reference evidence="4" key="1">
    <citation type="submission" date="2022-06" db="EMBL/GenBank/DDBJ databases">
        <title>Isolation of gut microbiota from human fecal samples.</title>
        <authorList>
            <person name="Pamer E.G."/>
            <person name="Barat B."/>
            <person name="Waligurski E."/>
            <person name="Medina S."/>
            <person name="Paddock L."/>
            <person name="Mostad J."/>
        </authorList>
    </citation>
    <scope>NUCLEOTIDE SEQUENCE</scope>
    <source>
        <strain evidence="4">DFI.9.91</strain>
    </source>
</reference>
<feature type="domain" description="EamA" evidence="3">
    <location>
        <begin position="1"/>
        <end position="136"/>
    </location>
</feature>
<comment type="similarity">
    <text evidence="1">Belongs to the EamA transporter family.</text>
</comment>